<dbReference type="SUPFAM" id="SSF69742">
    <property type="entry name" value="Glutamyl tRNA-reductase catalytic, N-terminal domain"/>
    <property type="match status" value="1"/>
</dbReference>
<feature type="binding site" evidence="9 11">
    <location>
        <position position="109"/>
    </location>
    <ligand>
        <name>substrate</name>
    </ligand>
</feature>
<dbReference type="STRING" id="1042163.BRLA_c012210"/>
<evidence type="ECO:0000256" key="7">
    <source>
        <dbReference type="ARBA" id="ARBA00047464"/>
    </source>
</evidence>
<keyword evidence="5 9" id="KW-0560">Oxidoreductase</keyword>
<evidence type="ECO:0000256" key="11">
    <source>
        <dbReference type="PIRSR" id="PIRSR000445-2"/>
    </source>
</evidence>
<dbReference type="Gene3D" id="3.40.50.720">
    <property type="entry name" value="NAD(P)-binding Rossmann-like Domain"/>
    <property type="match status" value="1"/>
</dbReference>
<protein>
    <recommendedName>
        <fullName evidence="8 9">Glutamyl-tRNA reductase</fullName>
        <shortName evidence="9">GluTR</shortName>
        <ecNumber evidence="3 9">1.2.1.70</ecNumber>
    </recommendedName>
</protein>
<dbReference type="InterPro" id="IPR000343">
    <property type="entry name" value="4pyrrol_synth_GluRdtase"/>
</dbReference>
<comment type="catalytic activity">
    <reaction evidence="7 9 14">
        <text>(S)-4-amino-5-oxopentanoate + tRNA(Glu) + NADP(+) = L-glutamyl-tRNA(Glu) + NADPH + H(+)</text>
        <dbReference type="Rhea" id="RHEA:12344"/>
        <dbReference type="Rhea" id="RHEA-COMP:9663"/>
        <dbReference type="Rhea" id="RHEA-COMP:9680"/>
        <dbReference type="ChEBI" id="CHEBI:15378"/>
        <dbReference type="ChEBI" id="CHEBI:57501"/>
        <dbReference type="ChEBI" id="CHEBI:57783"/>
        <dbReference type="ChEBI" id="CHEBI:58349"/>
        <dbReference type="ChEBI" id="CHEBI:78442"/>
        <dbReference type="ChEBI" id="CHEBI:78520"/>
        <dbReference type="EC" id="1.2.1.70"/>
    </reaction>
</comment>
<dbReference type="EC" id="1.2.1.70" evidence="3 9"/>
<dbReference type="GO" id="GO:0019353">
    <property type="term" value="P:protoporphyrinogen IX biosynthetic process from glutamate"/>
    <property type="evidence" value="ECO:0007669"/>
    <property type="project" value="TreeGrafter"/>
</dbReference>
<dbReference type="CDD" id="cd05213">
    <property type="entry name" value="NAD_bind_Glutamyl_tRNA_reduct"/>
    <property type="match status" value="1"/>
</dbReference>
<feature type="binding site" evidence="9 12">
    <location>
        <begin position="189"/>
        <end position="194"/>
    </location>
    <ligand>
        <name>NADP(+)</name>
        <dbReference type="ChEBI" id="CHEBI:58349"/>
    </ligand>
</feature>
<comment type="similarity">
    <text evidence="2 9 14">Belongs to the glutamyl-tRNA reductase family.</text>
</comment>
<evidence type="ECO:0000256" key="10">
    <source>
        <dbReference type="PIRSR" id="PIRSR000445-1"/>
    </source>
</evidence>
<feature type="domain" description="Tetrapyrrole biosynthesis glutamyl-tRNA reductase dimerisation" evidence="15">
    <location>
        <begin position="321"/>
        <end position="419"/>
    </location>
</feature>
<proteinExistence type="inferred from homology"/>
<keyword evidence="19" id="KW-1185">Reference proteome</keyword>
<dbReference type="FunFam" id="3.40.50.720:FF:000031">
    <property type="entry name" value="Glutamyl-tRNA reductase"/>
    <property type="match status" value="1"/>
</dbReference>
<dbReference type="InterPro" id="IPR018214">
    <property type="entry name" value="GluRdtase_CS"/>
</dbReference>
<comment type="domain">
    <text evidence="9">Possesses an unusual extended V-shaped dimeric structure with each monomer consisting of three distinct domains arranged along a curved 'spinal' alpha-helix. The N-terminal catalytic domain specifically recognizes the glutamate moiety of the substrate. The second domain is the NADPH-binding domain, and the third C-terminal domain is responsible for dimerization.</text>
</comment>
<sequence>MEILLLGLNYKTAPVEIREKFTFNDDSTPRALHILSHTKSILECIIVGTCNRTEIYVVCDQLHTGRFYTRNFLAEWFGVEKESLLDYMYVKENDEAIEHLYRVTCGLDSMVMGETQIIGQIRNAFLLAQQHETTGTIFNTLFKQAVTLAKRAHTETSVGQNAVSISYAAIELGKKIFGSFADKHVLILGAGKMSLLTAKHLHANGVAHVTVANRTLERAQTLAEQFRGEACTMEDLPQKLAKADIVISSTGATGFVLTKAQLKPIMKQRPHKPLFMIDIAVPRDLDPDIHGLENVFLYDIDDLEGIVQSNLAERSKEAERIELMIEEEKQEFINWKQTLGVVPLIAALREKAFSIHGEAIRKIENKLPHLNEKEMHIIRKHTRGIISQLLHDPIVQLKELTVQKKGEEVLDIFSTIFALDERLEGKKQEALWEQQKRESLRREKAVSLQSREQRF</sequence>
<dbReference type="RefSeq" id="WP_003334886.1">
    <property type="nucleotide sequence ID" value="NZ_CP007806.1"/>
</dbReference>
<dbReference type="InterPro" id="IPR015896">
    <property type="entry name" value="4pyrrol_synth_GluRdtase_dimer"/>
</dbReference>
<gene>
    <name evidence="9" type="primary">hemA</name>
    <name evidence="18" type="ORF">BRLA_c012210</name>
</gene>
<dbReference type="PROSITE" id="PS00747">
    <property type="entry name" value="GLUTR"/>
    <property type="match status" value="1"/>
</dbReference>
<evidence type="ECO:0000259" key="16">
    <source>
        <dbReference type="Pfam" id="PF01488"/>
    </source>
</evidence>
<dbReference type="InterPro" id="IPR036291">
    <property type="entry name" value="NAD(P)-bd_dom_sf"/>
</dbReference>
<dbReference type="GO" id="GO:0008883">
    <property type="term" value="F:glutamyl-tRNA reductase activity"/>
    <property type="evidence" value="ECO:0007669"/>
    <property type="project" value="UniProtKB-UniRule"/>
</dbReference>
<dbReference type="InterPro" id="IPR015895">
    <property type="entry name" value="4pyrrol_synth_GluRdtase_N"/>
</dbReference>
<dbReference type="UniPathway" id="UPA00251">
    <property type="reaction ID" value="UER00316"/>
</dbReference>
<dbReference type="KEGG" id="blr:BRLA_c012210"/>
<accession>A0A075R2B6</accession>
<evidence type="ECO:0000259" key="17">
    <source>
        <dbReference type="Pfam" id="PF05201"/>
    </source>
</evidence>
<feature type="binding site" evidence="9 11">
    <location>
        <position position="120"/>
    </location>
    <ligand>
        <name>substrate</name>
    </ligand>
</feature>
<evidence type="ECO:0000256" key="13">
    <source>
        <dbReference type="PIRSR" id="PIRSR000445-4"/>
    </source>
</evidence>
<evidence type="ECO:0000256" key="2">
    <source>
        <dbReference type="ARBA" id="ARBA00005916"/>
    </source>
</evidence>
<dbReference type="AlphaFoldDB" id="A0A075R2B6"/>
<feature type="domain" description="Glutamyl-tRNA reductase N-terminal" evidence="17">
    <location>
        <begin position="6"/>
        <end position="156"/>
    </location>
</feature>
<evidence type="ECO:0000256" key="14">
    <source>
        <dbReference type="RuleBase" id="RU000584"/>
    </source>
</evidence>
<dbReference type="Pfam" id="PF05201">
    <property type="entry name" value="GlutR_N"/>
    <property type="match status" value="1"/>
</dbReference>
<dbReference type="PANTHER" id="PTHR43013">
    <property type="entry name" value="GLUTAMYL-TRNA REDUCTASE"/>
    <property type="match status" value="1"/>
</dbReference>
<dbReference type="PIRSF" id="PIRSF000445">
    <property type="entry name" value="4pyrrol_synth_GluRdtase"/>
    <property type="match status" value="1"/>
</dbReference>
<evidence type="ECO:0000256" key="3">
    <source>
        <dbReference type="ARBA" id="ARBA00012970"/>
    </source>
</evidence>
<evidence type="ECO:0000256" key="12">
    <source>
        <dbReference type="PIRSR" id="PIRSR000445-3"/>
    </source>
</evidence>
<dbReference type="Gene3D" id="3.30.460.30">
    <property type="entry name" value="Glutamyl-tRNA reductase, N-terminal domain"/>
    <property type="match status" value="1"/>
</dbReference>
<keyword evidence="6 9" id="KW-0627">Porphyrin biosynthesis</keyword>
<dbReference type="FunFam" id="3.30.460.30:FF:000001">
    <property type="entry name" value="Glutamyl-tRNA reductase"/>
    <property type="match status" value="1"/>
</dbReference>
<evidence type="ECO:0000256" key="4">
    <source>
        <dbReference type="ARBA" id="ARBA00022857"/>
    </source>
</evidence>
<evidence type="ECO:0000313" key="19">
    <source>
        <dbReference type="Proteomes" id="UP000005850"/>
    </source>
</evidence>
<dbReference type="InterPro" id="IPR036453">
    <property type="entry name" value="GluRdtase_dimer_dom_sf"/>
</dbReference>
<dbReference type="NCBIfam" id="NF000744">
    <property type="entry name" value="PRK00045.1-3"/>
    <property type="match status" value="1"/>
</dbReference>
<dbReference type="NCBIfam" id="TIGR01035">
    <property type="entry name" value="hemA"/>
    <property type="match status" value="1"/>
</dbReference>
<evidence type="ECO:0000256" key="6">
    <source>
        <dbReference type="ARBA" id="ARBA00023244"/>
    </source>
</evidence>
<dbReference type="InterPro" id="IPR036343">
    <property type="entry name" value="GluRdtase_N_sf"/>
</dbReference>
<dbReference type="GO" id="GO:0050661">
    <property type="term" value="F:NADP binding"/>
    <property type="evidence" value="ECO:0007669"/>
    <property type="project" value="InterPro"/>
</dbReference>
<dbReference type="EMBL" id="CP007806">
    <property type="protein sequence ID" value="AIG25561.1"/>
    <property type="molecule type" value="Genomic_DNA"/>
</dbReference>
<name>A0A075R2B6_BRELA</name>
<keyword evidence="4 9" id="KW-0521">NADP</keyword>
<dbReference type="eggNOG" id="COG0373">
    <property type="taxonomic scope" value="Bacteria"/>
</dbReference>
<comment type="miscellaneous">
    <text evidence="9">During catalysis, the active site Cys acts as a nucleophile attacking the alpha-carbonyl group of tRNA-bound glutamate with the formation of a thioester intermediate between enzyme and glutamate, and the concomitant release of tRNA(Glu). The thioester intermediate is finally reduced by direct hydride transfer from NADPH, to form the product GSA.</text>
</comment>
<dbReference type="Pfam" id="PF00745">
    <property type="entry name" value="GlutR_dimer"/>
    <property type="match status" value="1"/>
</dbReference>
<feature type="active site" description="Nucleophile" evidence="9 10">
    <location>
        <position position="50"/>
    </location>
</feature>
<feature type="domain" description="Quinate/shikimate 5-dehydrogenase/glutamyl-tRNA reductase" evidence="16">
    <location>
        <begin position="171"/>
        <end position="306"/>
    </location>
</feature>
<dbReference type="HOGENOM" id="CLU_035113_2_2_9"/>
<feature type="binding site" evidence="9 11">
    <location>
        <begin position="49"/>
        <end position="52"/>
    </location>
    <ligand>
        <name>substrate</name>
    </ligand>
</feature>
<dbReference type="PANTHER" id="PTHR43013:SF1">
    <property type="entry name" value="GLUTAMYL-TRNA REDUCTASE"/>
    <property type="match status" value="1"/>
</dbReference>
<dbReference type="InterPro" id="IPR006151">
    <property type="entry name" value="Shikm_DH/Glu-tRNA_Rdtase"/>
</dbReference>
<dbReference type="Pfam" id="PF01488">
    <property type="entry name" value="Shikimate_DH"/>
    <property type="match status" value="1"/>
</dbReference>
<dbReference type="HAMAP" id="MF_00087">
    <property type="entry name" value="Glu_tRNA_reductase"/>
    <property type="match status" value="1"/>
</dbReference>
<comment type="function">
    <text evidence="9">Catalyzes the NADPH-dependent reduction of glutamyl-tRNA(Glu) to glutamate 1-semialdehyde (GSA).</text>
</comment>
<evidence type="ECO:0000256" key="5">
    <source>
        <dbReference type="ARBA" id="ARBA00023002"/>
    </source>
</evidence>
<feature type="binding site" evidence="9 11">
    <location>
        <begin position="114"/>
        <end position="116"/>
    </location>
    <ligand>
        <name>substrate</name>
    </ligand>
</feature>
<organism evidence="18 19">
    <name type="scientific">Brevibacillus laterosporus LMG 15441</name>
    <dbReference type="NCBI Taxonomy" id="1042163"/>
    <lineage>
        <taxon>Bacteria</taxon>
        <taxon>Bacillati</taxon>
        <taxon>Bacillota</taxon>
        <taxon>Bacilli</taxon>
        <taxon>Bacillales</taxon>
        <taxon>Paenibacillaceae</taxon>
        <taxon>Brevibacillus</taxon>
    </lineage>
</organism>
<comment type="pathway">
    <text evidence="1 9 14">Porphyrin-containing compound metabolism; protoporphyrin-IX biosynthesis; 5-aminolevulinate from L-glutamyl-tRNA(Glu): step 1/2.</text>
</comment>
<comment type="subunit">
    <text evidence="9">Homodimer.</text>
</comment>
<evidence type="ECO:0000256" key="8">
    <source>
        <dbReference type="ARBA" id="ARBA00068659"/>
    </source>
</evidence>
<dbReference type="SUPFAM" id="SSF69075">
    <property type="entry name" value="Glutamyl tRNA-reductase dimerization domain"/>
    <property type="match status" value="1"/>
</dbReference>
<feature type="site" description="Important for activity" evidence="9 13">
    <location>
        <position position="99"/>
    </location>
</feature>
<evidence type="ECO:0000256" key="9">
    <source>
        <dbReference type="HAMAP-Rule" id="MF_00087"/>
    </source>
</evidence>
<reference evidence="18 19" key="1">
    <citation type="journal article" date="2011" name="J. Bacteriol.">
        <title>Genome sequence of Brevibacillus laterosporus LMG 15441, a pathogen of invertebrates.</title>
        <authorList>
            <person name="Djukic M."/>
            <person name="Poehlein A."/>
            <person name="Thurmer A."/>
            <person name="Daniel R."/>
        </authorList>
    </citation>
    <scope>NUCLEOTIDE SEQUENCE [LARGE SCALE GENOMIC DNA]</scope>
    <source>
        <strain evidence="18 19">LMG 15441</strain>
    </source>
</reference>
<evidence type="ECO:0000313" key="18">
    <source>
        <dbReference type="EMBL" id="AIG25561.1"/>
    </source>
</evidence>
<evidence type="ECO:0000256" key="1">
    <source>
        <dbReference type="ARBA" id="ARBA00005059"/>
    </source>
</evidence>
<evidence type="ECO:0000259" key="15">
    <source>
        <dbReference type="Pfam" id="PF00745"/>
    </source>
</evidence>
<dbReference type="Proteomes" id="UP000005850">
    <property type="component" value="Chromosome"/>
</dbReference>
<dbReference type="SUPFAM" id="SSF51735">
    <property type="entry name" value="NAD(P)-binding Rossmann-fold domains"/>
    <property type="match status" value="1"/>
</dbReference>